<feature type="coiled-coil region" evidence="4">
    <location>
        <begin position="17"/>
        <end position="51"/>
    </location>
</feature>
<proteinExistence type="predicted"/>
<dbReference type="InterPro" id="IPR038005">
    <property type="entry name" value="RX-like_CC"/>
</dbReference>
<dbReference type="CDD" id="cd14798">
    <property type="entry name" value="RX-CC_like"/>
    <property type="match status" value="2"/>
</dbReference>
<dbReference type="InterPro" id="IPR027417">
    <property type="entry name" value="P-loop_NTPase"/>
</dbReference>
<keyword evidence="3" id="KW-0611">Plant defense</keyword>
<dbReference type="SUPFAM" id="SSF52540">
    <property type="entry name" value="P-loop containing nucleoside triphosphate hydrolases"/>
    <property type="match status" value="1"/>
</dbReference>
<comment type="caution">
    <text evidence="6">The sequence shown here is derived from an EMBL/GenBank/DDBJ whole genome shotgun (WGS) entry which is preliminary data.</text>
</comment>
<feature type="coiled-coil region" evidence="4">
    <location>
        <begin position="208"/>
        <end position="256"/>
    </location>
</feature>
<dbReference type="AlphaFoldDB" id="A0A8X7QRJ0"/>
<dbReference type="Proteomes" id="UP000886595">
    <property type="component" value="Unassembled WGS sequence"/>
</dbReference>
<evidence type="ECO:0000256" key="3">
    <source>
        <dbReference type="ARBA" id="ARBA00022821"/>
    </source>
</evidence>
<keyword evidence="1" id="KW-0677">Repeat</keyword>
<dbReference type="PANTHER" id="PTHR19338:SF73">
    <property type="entry name" value="DISEASE RESISTANCE PROTEIN RGA2-LIKE"/>
    <property type="match status" value="1"/>
</dbReference>
<dbReference type="GO" id="GO:0006952">
    <property type="term" value="P:defense response"/>
    <property type="evidence" value="ECO:0007669"/>
    <property type="project" value="UniProtKB-KW"/>
</dbReference>
<keyword evidence="4" id="KW-0175">Coiled coil</keyword>
<dbReference type="PANTHER" id="PTHR19338">
    <property type="entry name" value="TRANSLOCASE OF INNER MITOCHONDRIAL MEMBRANE 13 HOMOLOG"/>
    <property type="match status" value="1"/>
</dbReference>
<dbReference type="InterPro" id="IPR041118">
    <property type="entry name" value="Rx_N"/>
</dbReference>
<accession>A0A8X7QRJ0</accession>
<feature type="domain" description="Disease resistance N-terminal" evidence="5">
    <location>
        <begin position="196"/>
        <end position="279"/>
    </location>
</feature>
<dbReference type="Gene3D" id="1.20.5.4130">
    <property type="match status" value="2"/>
</dbReference>
<keyword evidence="2" id="KW-0547">Nucleotide-binding</keyword>
<evidence type="ECO:0000259" key="5">
    <source>
        <dbReference type="Pfam" id="PF18052"/>
    </source>
</evidence>
<dbReference type="OrthoDB" id="1192661at2759"/>
<evidence type="ECO:0000256" key="4">
    <source>
        <dbReference type="SAM" id="Coils"/>
    </source>
</evidence>
<sequence length="341" mass="39400">MADAVVAFGLHMLWELLIRESNRFKAVQEQATELQNDLRRLKSFVKDAEATNKSKSERVKTCVQEIVEIVYDAEDIIESFLINQERGISRRISKVIDNMEKFGVREIINKVEEEEDQETLPERVMRQSFPSVSESSLVGSKILLTSRNENVGLHPDLRCIIFRPRFLTHDDSWEVFQKLALIERNDIDMSFYGNAVVAFGLQMLWELLIRESNRLKAVHEQATELQNDLRRLKSFVKDAEATNKSKSERVKNCIQEIVDIVYDAEDIIETFLINQERGISRRISTVIDSMERFGVREFMDKVEEEDPETLPERVMRQAFPSVSESSLVGLEPSVEELPGSL</sequence>
<gene>
    <name evidence="6" type="ORF">Bca52824_057067</name>
</gene>
<feature type="domain" description="Disease resistance N-terminal" evidence="5">
    <location>
        <begin position="5"/>
        <end position="88"/>
    </location>
</feature>
<dbReference type="EMBL" id="JAAMPC010000012">
    <property type="protein sequence ID" value="KAG2274512.1"/>
    <property type="molecule type" value="Genomic_DNA"/>
</dbReference>
<dbReference type="Pfam" id="PF18052">
    <property type="entry name" value="Rx_N"/>
    <property type="match status" value="2"/>
</dbReference>
<name>A0A8X7QRJ0_BRACI</name>
<reference evidence="6 7" key="1">
    <citation type="submission" date="2020-02" db="EMBL/GenBank/DDBJ databases">
        <authorList>
            <person name="Ma Q."/>
            <person name="Huang Y."/>
            <person name="Song X."/>
            <person name="Pei D."/>
        </authorList>
    </citation>
    <scope>NUCLEOTIDE SEQUENCE [LARGE SCALE GENOMIC DNA]</scope>
    <source>
        <strain evidence="6">Sxm20200214</strain>
        <tissue evidence="6">Leaf</tissue>
    </source>
</reference>
<evidence type="ECO:0000313" key="6">
    <source>
        <dbReference type="EMBL" id="KAG2274512.1"/>
    </source>
</evidence>
<evidence type="ECO:0000256" key="2">
    <source>
        <dbReference type="ARBA" id="ARBA00022741"/>
    </source>
</evidence>
<organism evidence="6 7">
    <name type="scientific">Brassica carinata</name>
    <name type="common">Ethiopian mustard</name>
    <name type="synonym">Abyssinian cabbage</name>
    <dbReference type="NCBI Taxonomy" id="52824"/>
    <lineage>
        <taxon>Eukaryota</taxon>
        <taxon>Viridiplantae</taxon>
        <taxon>Streptophyta</taxon>
        <taxon>Embryophyta</taxon>
        <taxon>Tracheophyta</taxon>
        <taxon>Spermatophyta</taxon>
        <taxon>Magnoliopsida</taxon>
        <taxon>eudicotyledons</taxon>
        <taxon>Gunneridae</taxon>
        <taxon>Pentapetalae</taxon>
        <taxon>rosids</taxon>
        <taxon>malvids</taxon>
        <taxon>Brassicales</taxon>
        <taxon>Brassicaceae</taxon>
        <taxon>Brassiceae</taxon>
        <taxon>Brassica</taxon>
    </lineage>
</organism>
<dbReference type="GO" id="GO:0000166">
    <property type="term" value="F:nucleotide binding"/>
    <property type="evidence" value="ECO:0007669"/>
    <property type="project" value="UniProtKB-KW"/>
</dbReference>
<evidence type="ECO:0000313" key="7">
    <source>
        <dbReference type="Proteomes" id="UP000886595"/>
    </source>
</evidence>
<evidence type="ECO:0000256" key="1">
    <source>
        <dbReference type="ARBA" id="ARBA00022737"/>
    </source>
</evidence>
<protein>
    <recommendedName>
        <fullName evidence="5">Disease resistance N-terminal domain-containing protein</fullName>
    </recommendedName>
</protein>
<keyword evidence="7" id="KW-1185">Reference proteome</keyword>